<dbReference type="FunFam" id="1.10.340.40:FF:000001">
    <property type="entry name" value="Nuclear polyadenylated RNA-binding protein nab2"/>
    <property type="match status" value="1"/>
</dbReference>
<evidence type="ECO:0000256" key="1">
    <source>
        <dbReference type="ARBA" id="ARBA00004123"/>
    </source>
</evidence>
<dbReference type="Proteomes" id="UP000325780">
    <property type="component" value="Unassembled WGS sequence"/>
</dbReference>
<feature type="compositionally biased region" description="Gly residues" evidence="8">
    <location>
        <begin position="207"/>
        <end position="217"/>
    </location>
</feature>
<evidence type="ECO:0000313" key="11">
    <source>
        <dbReference type="Proteomes" id="UP000325780"/>
    </source>
</evidence>
<feature type="compositionally biased region" description="Basic and acidic residues" evidence="8">
    <location>
        <begin position="460"/>
        <end position="471"/>
    </location>
</feature>
<dbReference type="Pfam" id="PF14608">
    <property type="entry name" value="zf-CCCH_2"/>
    <property type="match status" value="3"/>
</dbReference>
<evidence type="ECO:0000256" key="2">
    <source>
        <dbReference type="ARBA" id="ARBA00008423"/>
    </source>
</evidence>
<evidence type="ECO:0000256" key="8">
    <source>
        <dbReference type="SAM" id="MobiDB-lite"/>
    </source>
</evidence>
<evidence type="ECO:0000256" key="7">
    <source>
        <dbReference type="ARBA" id="ARBA00023242"/>
    </source>
</evidence>
<comment type="similarity">
    <text evidence="2">Belongs to the ZC3H14 family.</text>
</comment>
<sequence>MTTVVAVGTPLAEALSNVIQPKLVEMGWSSDGGDDSALTEYVILMLVNGKTQEQIAGELSNDLLGLGEGDTQALDFSRWLFEQVETLNQQINGGGILPSIEGPSAQAIPSFNDQETAELQDPTSAGGAMDADMSMGDGGVNDGIPTGPKAMRNNRQGGRGRMLNQINRQLDRGDSALHRIRGQSGGGRINSHGRDHTKGRFHQNGGRMSGGHQMGGMGMGPNPMLGGPGNMMNMSPNDQMHLMSLLEEQARMMAQFMPGFVSPAINPAFQQNGPQQGRSLFDRVERQQGRRQHGRRDDRNTDVDMDMKPDQAGGEQDESNSDSVCRFNLRCTRRDCPFAHQSPAAPEGTPIDVSDACPYGAACKNRKCTARHPSPAVRSAHQAEELCRFFPNCANPHCHFKHPSMPLCRNGADCTAEGCKFTHLQTACKFNPCLNPSCSYKHVEGQRGGFTDKVWTSDSARPHVSERKFVSEETGAEELIKPGEAPDSSSQNNQEIAT</sequence>
<dbReference type="Pfam" id="PF22683">
    <property type="entry name" value="Nab2-like_zf-CCCH"/>
    <property type="match status" value="1"/>
</dbReference>
<evidence type="ECO:0000313" key="10">
    <source>
        <dbReference type="EMBL" id="KAE8148068.1"/>
    </source>
</evidence>
<dbReference type="GO" id="GO:0008270">
    <property type="term" value="F:zinc ion binding"/>
    <property type="evidence" value="ECO:0007669"/>
    <property type="project" value="UniProtKB-KW"/>
</dbReference>
<evidence type="ECO:0000256" key="4">
    <source>
        <dbReference type="ARBA" id="ARBA00022737"/>
    </source>
</evidence>
<reference evidence="10 11" key="1">
    <citation type="submission" date="2019-04" db="EMBL/GenBank/DDBJ databases">
        <title>Friends and foes A comparative genomics study of 23 Aspergillus species from section Flavi.</title>
        <authorList>
            <consortium name="DOE Joint Genome Institute"/>
            <person name="Kjaerbolling I."/>
            <person name="Vesth T."/>
            <person name="Frisvad J.C."/>
            <person name="Nybo J.L."/>
            <person name="Theobald S."/>
            <person name="Kildgaard S."/>
            <person name="Isbrandt T."/>
            <person name="Kuo A."/>
            <person name="Sato A."/>
            <person name="Lyhne E.K."/>
            <person name="Kogle M.E."/>
            <person name="Wiebenga A."/>
            <person name="Kun R.S."/>
            <person name="Lubbers R.J."/>
            <person name="Makela M.R."/>
            <person name="Barry K."/>
            <person name="Chovatia M."/>
            <person name="Clum A."/>
            <person name="Daum C."/>
            <person name="Haridas S."/>
            <person name="He G."/>
            <person name="LaButti K."/>
            <person name="Lipzen A."/>
            <person name="Mondo S."/>
            <person name="Riley R."/>
            <person name="Salamov A."/>
            <person name="Simmons B.A."/>
            <person name="Magnuson J.K."/>
            <person name="Henrissat B."/>
            <person name="Mortensen U.H."/>
            <person name="Larsen T.O."/>
            <person name="Devries R.P."/>
            <person name="Grigoriev I.V."/>
            <person name="Machida M."/>
            <person name="Baker S.E."/>
            <person name="Andersen M.R."/>
        </authorList>
    </citation>
    <scope>NUCLEOTIDE SEQUENCE [LARGE SCALE GENOMIC DNA]</scope>
    <source>
        <strain evidence="10 11">IBT 18842</strain>
    </source>
</reference>
<dbReference type="GO" id="GO:0043488">
    <property type="term" value="P:regulation of mRNA stability"/>
    <property type="evidence" value="ECO:0007669"/>
    <property type="project" value="InterPro"/>
</dbReference>
<dbReference type="GO" id="GO:0008143">
    <property type="term" value="F:poly(A) binding"/>
    <property type="evidence" value="ECO:0007669"/>
    <property type="project" value="InterPro"/>
</dbReference>
<dbReference type="FunFam" id="4.10.1000.40:FF:000002">
    <property type="entry name" value="Nuclear polyadenylated RNA-binding protein Nab2"/>
    <property type="match status" value="1"/>
</dbReference>
<dbReference type="Gene3D" id="4.10.1000.40">
    <property type="match status" value="1"/>
</dbReference>
<feature type="region of interest" description="Disordered" evidence="8">
    <location>
        <begin position="178"/>
        <end position="217"/>
    </location>
</feature>
<dbReference type="EMBL" id="ML742177">
    <property type="protein sequence ID" value="KAE8148068.1"/>
    <property type="molecule type" value="Genomic_DNA"/>
</dbReference>
<dbReference type="PANTHER" id="PTHR14738">
    <property type="entry name" value="ZINC FINGER CCCH DOMAIN-CONTAINING PROTEIN 14"/>
    <property type="match status" value="1"/>
</dbReference>
<organism evidence="10 11">
    <name type="scientific">Aspergillus avenaceus</name>
    <dbReference type="NCBI Taxonomy" id="36643"/>
    <lineage>
        <taxon>Eukaryota</taxon>
        <taxon>Fungi</taxon>
        <taxon>Dikarya</taxon>
        <taxon>Ascomycota</taxon>
        <taxon>Pezizomycotina</taxon>
        <taxon>Eurotiomycetes</taxon>
        <taxon>Eurotiomycetidae</taxon>
        <taxon>Eurotiales</taxon>
        <taxon>Aspergillaceae</taxon>
        <taxon>Aspergillus</taxon>
        <taxon>Aspergillus subgen. Circumdati</taxon>
    </lineage>
</organism>
<feature type="domain" description="Nab2-like CCCH zinc finger" evidence="9">
    <location>
        <begin position="428"/>
        <end position="447"/>
    </location>
</feature>
<dbReference type="Gene3D" id="1.10.340.40">
    <property type="entry name" value="Nuclear abundant poly(A) RNA-bind protein 2, N-terminal domain"/>
    <property type="match status" value="1"/>
</dbReference>
<feature type="compositionally biased region" description="Basic and acidic residues" evidence="8">
    <location>
        <begin position="295"/>
        <end position="309"/>
    </location>
</feature>
<name>A0A5N6TNY2_ASPAV</name>
<keyword evidence="5" id="KW-0863">Zinc-finger</keyword>
<feature type="compositionally biased region" description="Polar residues" evidence="8">
    <location>
        <begin position="487"/>
        <end position="498"/>
    </location>
</feature>
<dbReference type="AlphaFoldDB" id="A0A5N6TNY2"/>
<keyword evidence="7" id="KW-0539">Nucleus</keyword>
<dbReference type="GO" id="GO:0005737">
    <property type="term" value="C:cytoplasm"/>
    <property type="evidence" value="ECO:0007669"/>
    <property type="project" value="TreeGrafter"/>
</dbReference>
<keyword evidence="3" id="KW-0479">Metal-binding</keyword>
<evidence type="ECO:0000256" key="5">
    <source>
        <dbReference type="ARBA" id="ARBA00022771"/>
    </source>
</evidence>
<dbReference type="InterPro" id="IPR040366">
    <property type="entry name" value="Nab2/ZC3H14"/>
</dbReference>
<accession>A0A5N6TNY2</accession>
<dbReference type="Gene3D" id="4.10.1000.30">
    <property type="match status" value="1"/>
</dbReference>
<proteinExistence type="inferred from homology"/>
<dbReference type="InterPro" id="IPR043094">
    <property type="entry name" value="Nab2/ZC3H14_N_sf"/>
</dbReference>
<evidence type="ECO:0000256" key="6">
    <source>
        <dbReference type="ARBA" id="ARBA00022833"/>
    </source>
</evidence>
<protein>
    <recommendedName>
        <fullName evidence="9">Nab2-like CCCH zinc finger domain-containing protein</fullName>
    </recommendedName>
</protein>
<gene>
    <name evidence="10" type="ORF">BDV25DRAFT_159076</name>
</gene>
<keyword evidence="6" id="KW-0862">Zinc</keyword>
<dbReference type="FunFam" id="4.10.1000.30:FF:000002">
    <property type="entry name" value="Nuclear polyadenylated RNA-binding protein Nab2"/>
    <property type="match status" value="1"/>
</dbReference>
<evidence type="ECO:0000256" key="3">
    <source>
        <dbReference type="ARBA" id="ARBA00022723"/>
    </source>
</evidence>
<keyword evidence="4" id="KW-0677">Repeat</keyword>
<feature type="region of interest" description="Disordered" evidence="8">
    <location>
        <begin position="456"/>
        <end position="498"/>
    </location>
</feature>
<dbReference type="OrthoDB" id="438553at2759"/>
<keyword evidence="11" id="KW-1185">Reference proteome</keyword>
<dbReference type="GO" id="GO:0005634">
    <property type="term" value="C:nucleus"/>
    <property type="evidence" value="ECO:0007669"/>
    <property type="project" value="UniProtKB-SubCell"/>
</dbReference>
<dbReference type="InterPro" id="IPR055046">
    <property type="entry name" value="Nab2-like_Znf-CCCH"/>
</dbReference>
<dbReference type="PANTHER" id="PTHR14738:SF29">
    <property type="entry name" value="ZINC FINGER CCCH DOMAIN-CONTAINING PROTEIN 14"/>
    <property type="match status" value="1"/>
</dbReference>
<evidence type="ECO:0000259" key="9">
    <source>
        <dbReference type="Pfam" id="PF22683"/>
    </source>
</evidence>
<feature type="region of interest" description="Disordered" evidence="8">
    <location>
        <begin position="284"/>
        <end position="321"/>
    </location>
</feature>
<comment type="subcellular location">
    <subcellularLocation>
        <location evidence="1">Nucleus</location>
    </subcellularLocation>
</comment>